<dbReference type="InterPro" id="IPR027417">
    <property type="entry name" value="P-loop_NTPase"/>
</dbReference>
<dbReference type="CDD" id="cd01127">
    <property type="entry name" value="TrwB_TraG_TraD_VirD4"/>
    <property type="match status" value="1"/>
</dbReference>
<reference evidence="1 2" key="1">
    <citation type="journal article" date="2019" name="Int. J. Syst. Evol. Microbiol.">
        <title>The Global Catalogue of Microorganisms (GCM) 10K type strain sequencing project: providing services to taxonomists for standard genome sequencing and annotation.</title>
        <authorList>
            <consortium name="The Broad Institute Genomics Platform"/>
            <consortium name="The Broad Institute Genome Sequencing Center for Infectious Disease"/>
            <person name="Wu L."/>
            <person name="Ma J."/>
        </authorList>
    </citation>
    <scope>NUCLEOTIDE SEQUENCE [LARGE SCALE GENOMIC DNA]</scope>
    <source>
        <strain evidence="1 2">CGMCC 1.12859</strain>
    </source>
</reference>
<dbReference type="SUPFAM" id="SSF52540">
    <property type="entry name" value="P-loop containing nucleoside triphosphate hydrolases"/>
    <property type="match status" value="1"/>
</dbReference>
<evidence type="ECO:0000313" key="1">
    <source>
        <dbReference type="EMBL" id="MFD1568937.1"/>
    </source>
</evidence>
<feature type="non-terminal residue" evidence="1">
    <location>
        <position position="777"/>
    </location>
</feature>
<name>A0ABD6BWC6_9EURY</name>
<dbReference type="GO" id="GO:0005524">
    <property type="term" value="F:ATP binding"/>
    <property type="evidence" value="ECO:0007669"/>
    <property type="project" value="UniProtKB-KW"/>
</dbReference>
<dbReference type="EMBL" id="JBHUCZ010000029">
    <property type="protein sequence ID" value="MFD1568937.1"/>
    <property type="molecule type" value="Genomic_DNA"/>
</dbReference>
<dbReference type="AlphaFoldDB" id="A0ABD6BWC6"/>
<dbReference type="Proteomes" id="UP001597139">
    <property type="component" value="Unassembled WGS sequence"/>
</dbReference>
<evidence type="ECO:0000313" key="2">
    <source>
        <dbReference type="Proteomes" id="UP001597139"/>
    </source>
</evidence>
<keyword evidence="2" id="KW-1185">Reference proteome</keyword>
<dbReference type="InterPro" id="IPR051162">
    <property type="entry name" value="T4SS_component"/>
</dbReference>
<sequence length="777" mass="86030">MPAEDSSDSLPVHVTNARSYIRIRPTTDQLNVETVTAHLRRLHSLSNNQANPTLLDRLRGPKPSTIEVLLVSTGGDDTRIEYYLGVDDDATHDTFTRTLRGLFPDSYEFTAVHQQDGWLRGVAGLDPTLAGVEFYGKPDRPKDWQTQLSPFETFLTDDHARIPLAAIFETMAATASPMIYQALLRPKPDWTQEAESRRVSIEAQQDTWGGELSAALFGAPEEGQEHLSNEDQQRLEELAEKDARWSFECSARAVAIDDGHTIRELTSAFTNVSHTCYAVGATTRTGSRADALFDAMCKREFTSTSRLPSLRTRPKPLVVDASEAANFCIVDGDALTTAGDRALAPTPREATTLPSPPAEQLDAYRGPGLPLGQPLSDDGIADPEPVTLPPSLQPMHVGWFGKTGSGKSTALINAILANHAATDGADILIDPKGDGMAQEYLRAHYATYGHLENVLYFDCAEVLPAFSFFDIRDELDAGVPRATAVEDTVDHYLEILAQIMGRDRFEQAVRSPDIIRYLLKATFDPVNGEDAFSHRAFDRTIRRMHERQAAPPVADEDLERMLAGVVANRARSFDEIMQGVANRVEKIPIDQRLARIFNHVPEDGDPHFDLAEYLNEDVVIILDTGGLRNEAQRVLTLVVLSNLWTALRRRSQRSQGDQPLVNLYIEEAASVAVSDLLKQLLSQSRSFDCSMTLAMQFPAQLKSQNHDVYEELLNNISTFVAGNVAVDRLLARRLATDEMDAVAVGNRLRALRRGQWLVSLPAAFDSPEPRPFLVRSL</sequence>
<dbReference type="PANTHER" id="PTHR30121">
    <property type="entry name" value="UNCHARACTERIZED PROTEIN YJGR-RELATED"/>
    <property type="match status" value="1"/>
</dbReference>
<protein>
    <submittedName>
        <fullName evidence="1">ATP-binding protein</fullName>
    </submittedName>
</protein>
<proteinExistence type="predicted"/>
<keyword evidence="1" id="KW-0067">ATP-binding</keyword>
<gene>
    <name evidence="1" type="ORF">ACFSAU_15690</name>
</gene>
<organism evidence="1 2">
    <name type="scientific">Halolamina litorea</name>
    <dbReference type="NCBI Taxonomy" id="1515593"/>
    <lineage>
        <taxon>Archaea</taxon>
        <taxon>Methanobacteriati</taxon>
        <taxon>Methanobacteriota</taxon>
        <taxon>Stenosarchaea group</taxon>
        <taxon>Halobacteria</taxon>
        <taxon>Halobacteriales</taxon>
        <taxon>Haloferacaceae</taxon>
    </lineage>
</organism>
<dbReference type="PANTHER" id="PTHR30121:SF6">
    <property type="entry name" value="SLR6007 PROTEIN"/>
    <property type="match status" value="1"/>
</dbReference>
<keyword evidence="1" id="KW-0547">Nucleotide-binding</keyword>
<dbReference type="RefSeq" id="WP_379822631.1">
    <property type="nucleotide sequence ID" value="NZ_JBHUCZ010000029.1"/>
</dbReference>
<dbReference type="Gene3D" id="3.40.50.300">
    <property type="entry name" value="P-loop containing nucleotide triphosphate hydrolases"/>
    <property type="match status" value="2"/>
</dbReference>
<comment type="caution">
    <text evidence="1">The sequence shown here is derived from an EMBL/GenBank/DDBJ whole genome shotgun (WGS) entry which is preliminary data.</text>
</comment>
<accession>A0ABD6BWC6</accession>